<feature type="region of interest" description="Disordered" evidence="4">
    <location>
        <begin position="247"/>
        <end position="580"/>
    </location>
</feature>
<evidence type="ECO:0000313" key="8">
    <source>
        <dbReference type="Ensembl" id="ENSOABP00000072168.1"/>
    </source>
</evidence>
<keyword evidence="9" id="KW-1185">Reference proteome</keyword>
<feature type="compositionally biased region" description="Polar residues" evidence="4">
    <location>
        <begin position="721"/>
        <end position="730"/>
    </location>
</feature>
<dbReference type="SMART" id="SM00369">
    <property type="entry name" value="LRR_TYP"/>
    <property type="match status" value="5"/>
</dbReference>
<dbReference type="SUPFAM" id="SSF52058">
    <property type="entry name" value="L domain-like"/>
    <property type="match status" value="1"/>
</dbReference>
<dbReference type="Proteomes" id="UP000472276">
    <property type="component" value="Unassembled WGS sequence"/>
</dbReference>
<evidence type="ECO:0000256" key="1">
    <source>
        <dbReference type="ARBA" id="ARBA00022614"/>
    </source>
</evidence>
<dbReference type="InterPro" id="IPR001611">
    <property type="entry name" value="Leu-rich_rpt"/>
</dbReference>
<keyword evidence="2 6" id="KW-0732">Signal</keyword>
<gene>
    <name evidence="8" type="primary">LOC120443068</name>
</gene>
<keyword evidence="1" id="KW-0433">Leucine-rich repeat</keyword>
<feature type="region of interest" description="Disordered" evidence="4">
    <location>
        <begin position="908"/>
        <end position="972"/>
    </location>
</feature>
<dbReference type="PANTHER" id="PTHR24366:SF170">
    <property type="entry name" value="RE50361P"/>
    <property type="match status" value="1"/>
</dbReference>
<dbReference type="Pfam" id="PF13855">
    <property type="entry name" value="LRR_8"/>
    <property type="match status" value="2"/>
</dbReference>
<feature type="compositionally biased region" description="Polar residues" evidence="4">
    <location>
        <begin position="553"/>
        <end position="569"/>
    </location>
</feature>
<keyword evidence="5" id="KW-0812">Transmembrane</keyword>
<dbReference type="Ensembl" id="ENSOABT00000073751.1">
    <property type="protein sequence ID" value="ENSOABP00000072168.1"/>
    <property type="gene ID" value="ENSOABG00000036013.1"/>
</dbReference>
<feature type="compositionally biased region" description="Low complexity" evidence="4">
    <location>
        <begin position="386"/>
        <end position="402"/>
    </location>
</feature>
<dbReference type="InterPro" id="IPR000483">
    <property type="entry name" value="Cys-rich_flank_reg_C"/>
</dbReference>
<evidence type="ECO:0000256" key="2">
    <source>
        <dbReference type="ARBA" id="ARBA00022729"/>
    </source>
</evidence>
<feature type="transmembrane region" description="Helical" evidence="5">
    <location>
        <begin position="586"/>
        <end position="608"/>
    </location>
</feature>
<dbReference type="PANTHER" id="PTHR24366">
    <property type="entry name" value="IG(IMMUNOGLOBULIN) AND LRR(LEUCINE RICH REPEAT) DOMAINS"/>
    <property type="match status" value="1"/>
</dbReference>
<evidence type="ECO:0000256" key="6">
    <source>
        <dbReference type="SAM" id="SignalP"/>
    </source>
</evidence>
<feature type="signal peptide" evidence="6">
    <location>
        <begin position="1"/>
        <end position="19"/>
    </location>
</feature>
<name>A0AAZ1XXA0_OREAU</name>
<feature type="compositionally biased region" description="Polar residues" evidence="4">
    <location>
        <begin position="403"/>
        <end position="416"/>
    </location>
</feature>
<feature type="region of interest" description="Disordered" evidence="4">
    <location>
        <begin position="714"/>
        <end position="789"/>
    </location>
</feature>
<keyword evidence="3" id="KW-0677">Repeat</keyword>
<feature type="compositionally biased region" description="Polar residues" evidence="4">
    <location>
        <begin position="314"/>
        <end position="346"/>
    </location>
</feature>
<evidence type="ECO:0000256" key="5">
    <source>
        <dbReference type="SAM" id="Phobius"/>
    </source>
</evidence>
<reference evidence="9" key="1">
    <citation type="submission" date="2020-03" db="EMBL/GenBank/DDBJ databases">
        <title>Evolution of repeat sequences and sex chromosomes of tilapia species revealed by chromosome-level genomes.</title>
        <authorList>
            <person name="Xu L."/>
            <person name="Tao W."/>
            <person name="Wang D."/>
            <person name="Zhou Q."/>
        </authorList>
    </citation>
    <scope>NUCLEOTIDE SEQUENCE [LARGE SCALE GENOMIC DNA]</scope>
    <source>
        <strain evidence="9">Israel</strain>
    </source>
</reference>
<keyword evidence="5" id="KW-1133">Transmembrane helix</keyword>
<dbReference type="AlphaFoldDB" id="A0AAZ1XXA0"/>
<keyword evidence="5" id="KW-0472">Membrane</keyword>
<feature type="compositionally biased region" description="Low complexity" evidence="4">
    <location>
        <begin position="523"/>
        <end position="549"/>
    </location>
</feature>
<feature type="domain" description="LRRCT" evidence="7">
    <location>
        <begin position="193"/>
        <end position="243"/>
    </location>
</feature>
<feature type="chain" id="PRO_5044201514" description="LRRCT domain-containing protein" evidence="6">
    <location>
        <begin position="20"/>
        <end position="1007"/>
    </location>
</feature>
<feature type="region of interest" description="Disordered" evidence="4">
    <location>
        <begin position="613"/>
        <end position="651"/>
    </location>
</feature>
<accession>A0AAZ1XXA0</accession>
<evidence type="ECO:0000256" key="4">
    <source>
        <dbReference type="SAM" id="MobiDB-lite"/>
    </source>
</evidence>
<sequence length="1007" mass="109044">MKVVAGGVLLLAVVHLSRPCIKEGTITICFNIPPYFEPGSSSLLMVLKDVGEINSTVLQSENLTSITRLTINNAGVTRIAGKAFSSFTNLKYLSLELNNLSQINSNWFKEPAALSEIILTGNHIEVLSESTLGQFANLTSLRLNKNMLRNIEQNSFSFQAALAELDLSKNKLTWVSPQAFRSLTSTKIRLGGNPWDCSCEAEDFVAFVKALQSRSQLENEMDVTCESPPSLRGQLVWNVSVCATSPSITSSVGPSSTVKVVTTSPSPTSETETSVKPKPTISSSHTVPSLETSVHPKPTYAHTPGPASTVKVETPSSRPTSNSGTSVTHKPTDVATMSSSHTIKVVTTTPSRPTSDTSFIASSTDVPAISSSHTVKVVTTPPPRPTSNSDTSFKPTSTDTTTIGSSHTVTDSSLKTSVHPKPTYAYTSGPASTVKVETPSSRPTSNSHKPTDIPTTSSYTIKVVTTPPSRPTSNSGTSFIASSTDASTISSSQTVTVSSLETSVQPKPTYVHTPGRASTVKVETPSRPTSKSETKPTSSSHTESSETSPLVRTETSAHAELTNSSTTASEPAGVTVPSQPPSDTNIVRALIAVIVVLCVLLFVVYFLAVRRRRKHNKKSVTPGHPREDKKQLEEESRSSHDSLRSSENKDAEMARITSFTGIRAKSANAVILMSPFCASGKNPVTLHTETEAQAKVTENPAEGKQKLVNETEATGAARGFQTENPTNTTDAIKENEKPANPGTNLDKNPECVPVSTDMVPYLSIGTDQNKSLPAEESAEGPGLRSKGSKIIKRISTWPPAAAQWQERCKRKAEDEEDGDDVTVWRQNVTKKFSDEIKKTVNDRGHPFSFDGDKEKDETMKNQMGALMDLRHSQSLKPIEEEHLKKEGMAMGDTTTVTQTTAENRNANQENLHQNRHQTSGKSSAHNIKSSKEDDQRKESKRAVHSRQRAENRASSSKAPSGGTSPDDETLLSGNDYAFMNLLHEVVQNNGRWTRQRWKQTHANKQRR</sequence>
<evidence type="ECO:0000256" key="3">
    <source>
        <dbReference type="ARBA" id="ARBA00022737"/>
    </source>
</evidence>
<feature type="compositionally biased region" description="Polar residues" evidence="4">
    <location>
        <begin position="952"/>
        <end position="963"/>
    </location>
</feature>
<reference evidence="8" key="2">
    <citation type="submission" date="2025-08" db="UniProtKB">
        <authorList>
            <consortium name="Ensembl"/>
        </authorList>
    </citation>
    <scope>IDENTIFICATION</scope>
</reference>
<feature type="compositionally biased region" description="Polar residues" evidence="4">
    <location>
        <begin position="280"/>
        <end position="292"/>
    </location>
</feature>
<feature type="compositionally biased region" description="Low complexity" evidence="4">
    <location>
        <begin position="370"/>
        <end position="379"/>
    </location>
</feature>
<feature type="compositionally biased region" description="Low complexity" evidence="4">
    <location>
        <begin position="477"/>
        <end position="504"/>
    </location>
</feature>
<feature type="compositionally biased region" description="Basic and acidic residues" evidence="4">
    <location>
        <begin position="929"/>
        <end position="951"/>
    </location>
</feature>
<protein>
    <recommendedName>
        <fullName evidence="7">LRRCT domain-containing protein</fullName>
    </recommendedName>
</protein>
<dbReference type="SMART" id="SM00082">
    <property type="entry name" value="LRRCT"/>
    <property type="match status" value="1"/>
</dbReference>
<reference evidence="8" key="3">
    <citation type="submission" date="2025-09" db="UniProtKB">
        <authorList>
            <consortium name="Ensembl"/>
        </authorList>
    </citation>
    <scope>IDENTIFICATION</scope>
</reference>
<dbReference type="InterPro" id="IPR032675">
    <property type="entry name" value="LRR_dom_sf"/>
</dbReference>
<organism evidence="8 9">
    <name type="scientific">Oreochromis aureus</name>
    <name type="common">Israeli tilapia</name>
    <name type="synonym">Chromis aureus</name>
    <dbReference type="NCBI Taxonomy" id="47969"/>
    <lineage>
        <taxon>Eukaryota</taxon>
        <taxon>Metazoa</taxon>
        <taxon>Chordata</taxon>
        <taxon>Craniata</taxon>
        <taxon>Vertebrata</taxon>
        <taxon>Euteleostomi</taxon>
        <taxon>Actinopterygii</taxon>
        <taxon>Neopterygii</taxon>
        <taxon>Teleostei</taxon>
        <taxon>Neoteleostei</taxon>
        <taxon>Acanthomorphata</taxon>
        <taxon>Ovalentaria</taxon>
        <taxon>Cichlomorphae</taxon>
        <taxon>Cichliformes</taxon>
        <taxon>Cichlidae</taxon>
        <taxon>African cichlids</taxon>
        <taxon>Pseudocrenilabrinae</taxon>
        <taxon>Oreochromini</taxon>
        <taxon>Oreochromis</taxon>
    </lineage>
</organism>
<feature type="compositionally biased region" description="Basic and acidic residues" evidence="4">
    <location>
        <begin position="624"/>
        <end position="651"/>
    </location>
</feature>
<proteinExistence type="predicted"/>
<evidence type="ECO:0000313" key="9">
    <source>
        <dbReference type="Proteomes" id="UP000472276"/>
    </source>
</evidence>
<dbReference type="InterPro" id="IPR003591">
    <property type="entry name" value="Leu-rich_rpt_typical-subtyp"/>
</dbReference>
<dbReference type="Gene3D" id="3.80.10.10">
    <property type="entry name" value="Ribonuclease Inhibitor"/>
    <property type="match status" value="1"/>
</dbReference>
<evidence type="ECO:0000259" key="7">
    <source>
        <dbReference type="SMART" id="SM00082"/>
    </source>
</evidence>
<feature type="compositionally biased region" description="Polar residues" evidence="4">
    <location>
        <begin position="438"/>
        <end position="460"/>
    </location>
</feature>
<feature type="compositionally biased region" description="Low complexity" evidence="4">
    <location>
        <begin position="247"/>
        <end position="277"/>
    </location>
</feature>
<feature type="compositionally biased region" description="Low complexity" evidence="4">
    <location>
        <begin position="347"/>
        <end position="358"/>
    </location>
</feature>
<feature type="compositionally biased region" description="Polar residues" evidence="4">
    <location>
        <begin position="908"/>
        <end position="927"/>
    </location>
</feature>